<name>A0A6G1G502_9PEZI</name>
<dbReference type="GeneID" id="54416931"/>
<sequence>MTGPGSKISGIADPALLNKVDKLFASGVGEYVSLPQIVAVGDQSSGKSSVLEALTGLPFPRDSDLCTRFATQIRFCRAPKPEISISIIPASGSSGEHVEACTAWSKSGLEDLDPETFSSIMREAHTIMGIDGGITFSDDVLRIEIYGPDQEHFSVVDVPGIFRKTTEGVTTKADKKKVEAMVRRYMENPRSIILAVVPANVDIATQEILTMAEEVDPDGHRTLGVLTKPDLVDRGAESALISLVEGKRHKLTLGWCIVRNPGQSQLENSSVNREAIETAFFQDNLPWNTLEKDRVGISSLRLRLQEILASNIRREFPKVKYEIHKKLNARRKLLDNLGAKRETADEQRQYLLGISERFQKFVMSALSADYVGDDWFDKFPNLRFATAVVNRNEALAKMLAQYGHSYIFDRERRVSAEDGDQCDSSEDGDENDEEIERQISVRAQEDPEGLDELPPGENTIVSQTPRGIFKWLSRVYETSRGFELGTFDGSLLAMTMKTQSSKWEPIAVGYINDIISMAHTFVRDLLHLVCPNLRVWEGLMSVLMDELLAKYKAALGYVRFLLHVERTGTPATLNHYFADNLEKCRQKRIRADLQEKTFADCSHGEVVRLEDIVQNHHTSNVEHVVQEIHDILESYYKVARKRFADNLCMQAADYHLVTGPCSPLRFFGTAFVSNLSEEQLMDIAGEDAASRTKRAALTKEIADLEAGKKIVS</sequence>
<dbReference type="InterPro" id="IPR000375">
    <property type="entry name" value="Dynamin_stalk"/>
</dbReference>
<evidence type="ECO:0000313" key="5">
    <source>
        <dbReference type="EMBL" id="KAF1813098.1"/>
    </source>
</evidence>
<dbReference type="RefSeq" id="XP_033534729.1">
    <property type="nucleotide sequence ID" value="XM_033676361.1"/>
</dbReference>
<dbReference type="Pfam" id="PF01031">
    <property type="entry name" value="Dynamin_M"/>
    <property type="match status" value="1"/>
</dbReference>
<dbReference type="SMART" id="SM00053">
    <property type="entry name" value="DYNc"/>
    <property type="match status" value="1"/>
</dbReference>
<dbReference type="OrthoDB" id="415706at2759"/>
<evidence type="ECO:0000313" key="7">
    <source>
        <dbReference type="RefSeq" id="XP_033534729.1"/>
    </source>
</evidence>
<dbReference type="Pfam" id="PF00350">
    <property type="entry name" value="Dynamin_N"/>
    <property type="match status" value="1"/>
</dbReference>
<dbReference type="SUPFAM" id="SSF52540">
    <property type="entry name" value="P-loop containing nucleoside triphosphate hydrolases"/>
    <property type="match status" value="1"/>
</dbReference>
<reference evidence="5 7" key="1">
    <citation type="submission" date="2020-01" db="EMBL/GenBank/DDBJ databases">
        <authorList>
            <consortium name="DOE Joint Genome Institute"/>
            <person name="Haridas S."/>
            <person name="Albert R."/>
            <person name="Binder M."/>
            <person name="Bloem J."/>
            <person name="Labutti K."/>
            <person name="Salamov A."/>
            <person name="Andreopoulos B."/>
            <person name="Baker S.E."/>
            <person name="Barry K."/>
            <person name="Bills G."/>
            <person name="Bluhm B.H."/>
            <person name="Cannon C."/>
            <person name="Castanera R."/>
            <person name="Culley D.E."/>
            <person name="Daum C."/>
            <person name="Ezra D."/>
            <person name="Gonzalez J.B."/>
            <person name="Henrissat B."/>
            <person name="Kuo A."/>
            <person name="Liang C."/>
            <person name="Lipzen A."/>
            <person name="Lutzoni F."/>
            <person name="Magnuson J."/>
            <person name="Mondo S."/>
            <person name="Nolan M."/>
            <person name="Ohm R."/>
            <person name="Pangilinan J."/>
            <person name="Park H.-J."/>
            <person name="Ramirez L."/>
            <person name="Alfaro M."/>
            <person name="Sun H."/>
            <person name="Tritt A."/>
            <person name="Yoshinaga Y."/>
            <person name="Zwiers L.-H."/>
            <person name="Turgeon B.G."/>
            <person name="Goodwin S.B."/>
            <person name="Spatafora J.W."/>
            <person name="Crous P.W."/>
            <person name="Grigoriev I.V."/>
        </authorList>
    </citation>
    <scope>NUCLEOTIDE SEQUENCE</scope>
    <source>
        <strain evidence="5 7">CBS 781.70</strain>
    </source>
</reference>
<dbReference type="GO" id="GO:0005525">
    <property type="term" value="F:GTP binding"/>
    <property type="evidence" value="ECO:0007669"/>
    <property type="project" value="InterPro"/>
</dbReference>
<dbReference type="GO" id="GO:0005739">
    <property type="term" value="C:mitochondrion"/>
    <property type="evidence" value="ECO:0007669"/>
    <property type="project" value="TreeGrafter"/>
</dbReference>
<dbReference type="InterPro" id="IPR001401">
    <property type="entry name" value="Dynamin_GTPase"/>
</dbReference>
<keyword evidence="1" id="KW-0547">Nucleotide-binding</keyword>
<feature type="domain" description="GED" evidence="3">
    <location>
        <begin position="625"/>
        <end position="712"/>
    </location>
</feature>
<organism evidence="5">
    <name type="scientific">Eremomyces bilateralis CBS 781.70</name>
    <dbReference type="NCBI Taxonomy" id="1392243"/>
    <lineage>
        <taxon>Eukaryota</taxon>
        <taxon>Fungi</taxon>
        <taxon>Dikarya</taxon>
        <taxon>Ascomycota</taxon>
        <taxon>Pezizomycotina</taxon>
        <taxon>Dothideomycetes</taxon>
        <taxon>Dothideomycetes incertae sedis</taxon>
        <taxon>Eremomycetales</taxon>
        <taxon>Eremomycetaceae</taxon>
        <taxon>Eremomyces</taxon>
    </lineage>
</organism>
<evidence type="ECO:0000259" key="4">
    <source>
        <dbReference type="PROSITE" id="PS51718"/>
    </source>
</evidence>
<dbReference type="InterPro" id="IPR030381">
    <property type="entry name" value="G_DYNAMIN_dom"/>
</dbReference>
<proteinExistence type="predicted"/>
<dbReference type="AlphaFoldDB" id="A0A6G1G502"/>
<dbReference type="GO" id="GO:0008017">
    <property type="term" value="F:microtubule binding"/>
    <property type="evidence" value="ECO:0007669"/>
    <property type="project" value="TreeGrafter"/>
</dbReference>
<keyword evidence="6" id="KW-1185">Reference proteome</keyword>
<dbReference type="GO" id="GO:0005874">
    <property type="term" value="C:microtubule"/>
    <property type="evidence" value="ECO:0007669"/>
    <property type="project" value="TreeGrafter"/>
</dbReference>
<dbReference type="InterPro" id="IPR022812">
    <property type="entry name" value="Dynamin"/>
</dbReference>
<evidence type="ECO:0000313" key="6">
    <source>
        <dbReference type="Proteomes" id="UP000504638"/>
    </source>
</evidence>
<dbReference type="Proteomes" id="UP000504638">
    <property type="component" value="Unplaced"/>
</dbReference>
<evidence type="ECO:0000259" key="3">
    <source>
        <dbReference type="PROSITE" id="PS51388"/>
    </source>
</evidence>
<dbReference type="PROSITE" id="PS51718">
    <property type="entry name" value="G_DYNAMIN_2"/>
    <property type="match status" value="1"/>
</dbReference>
<evidence type="ECO:0000256" key="2">
    <source>
        <dbReference type="ARBA" id="ARBA00023134"/>
    </source>
</evidence>
<dbReference type="Gene3D" id="3.40.50.300">
    <property type="entry name" value="P-loop containing nucleotide triphosphate hydrolases"/>
    <property type="match status" value="1"/>
</dbReference>
<dbReference type="GO" id="GO:0006897">
    <property type="term" value="P:endocytosis"/>
    <property type="evidence" value="ECO:0007669"/>
    <property type="project" value="TreeGrafter"/>
</dbReference>
<feature type="domain" description="Dynamin-type G" evidence="4">
    <location>
        <begin position="31"/>
        <end position="317"/>
    </location>
</feature>
<dbReference type="GO" id="GO:0016020">
    <property type="term" value="C:membrane"/>
    <property type="evidence" value="ECO:0007669"/>
    <property type="project" value="TreeGrafter"/>
</dbReference>
<reference evidence="7" key="2">
    <citation type="submission" date="2020-04" db="EMBL/GenBank/DDBJ databases">
        <authorList>
            <consortium name="NCBI Genome Project"/>
        </authorList>
    </citation>
    <scope>NUCLEOTIDE SEQUENCE</scope>
    <source>
        <strain evidence="7">CBS 781.70</strain>
    </source>
</reference>
<dbReference type="InterPro" id="IPR027417">
    <property type="entry name" value="P-loop_NTPase"/>
</dbReference>
<dbReference type="PRINTS" id="PR00195">
    <property type="entry name" value="DYNAMIN"/>
</dbReference>
<keyword evidence="2" id="KW-0342">GTP-binding</keyword>
<dbReference type="GO" id="GO:0048312">
    <property type="term" value="P:intracellular distribution of mitochondria"/>
    <property type="evidence" value="ECO:0007669"/>
    <property type="project" value="TreeGrafter"/>
</dbReference>
<dbReference type="CDD" id="cd08771">
    <property type="entry name" value="DLP_1"/>
    <property type="match status" value="1"/>
</dbReference>
<dbReference type="GO" id="GO:0003924">
    <property type="term" value="F:GTPase activity"/>
    <property type="evidence" value="ECO:0007669"/>
    <property type="project" value="InterPro"/>
</dbReference>
<dbReference type="FunFam" id="3.40.50.300:FF:001425">
    <property type="entry name" value="Dynamin GTPase, putative"/>
    <property type="match status" value="1"/>
</dbReference>
<dbReference type="GO" id="GO:0000266">
    <property type="term" value="P:mitochondrial fission"/>
    <property type="evidence" value="ECO:0007669"/>
    <property type="project" value="TreeGrafter"/>
</dbReference>
<dbReference type="Gene3D" id="1.20.120.1240">
    <property type="entry name" value="Dynamin, middle domain"/>
    <property type="match status" value="1"/>
</dbReference>
<dbReference type="PROSITE" id="PS51388">
    <property type="entry name" value="GED"/>
    <property type="match status" value="1"/>
</dbReference>
<dbReference type="InterPro" id="IPR045063">
    <property type="entry name" value="Dynamin_N"/>
</dbReference>
<accession>A0A6G1G502</accession>
<gene>
    <name evidence="5 7" type="ORF">P152DRAFT_396505</name>
</gene>
<evidence type="ECO:0000256" key="1">
    <source>
        <dbReference type="ARBA" id="ARBA00022741"/>
    </source>
</evidence>
<dbReference type="PANTHER" id="PTHR11566:SF215">
    <property type="entry name" value="DYNAMIN GTPASE"/>
    <property type="match status" value="1"/>
</dbReference>
<dbReference type="EMBL" id="ML975156">
    <property type="protein sequence ID" value="KAF1813098.1"/>
    <property type="molecule type" value="Genomic_DNA"/>
</dbReference>
<dbReference type="InterPro" id="IPR020850">
    <property type="entry name" value="GED_dom"/>
</dbReference>
<reference evidence="7" key="3">
    <citation type="submission" date="2025-04" db="UniProtKB">
        <authorList>
            <consortium name="RefSeq"/>
        </authorList>
    </citation>
    <scope>IDENTIFICATION</scope>
    <source>
        <strain evidence="7">CBS 781.70</strain>
    </source>
</reference>
<dbReference type="GO" id="GO:0016559">
    <property type="term" value="P:peroxisome fission"/>
    <property type="evidence" value="ECO:0007669"/>
    <property type="project" value="TreeGrafter"/>
</dbReference>
<dbReference type="PANTHER" id="PTHR11566">
    <property type="entry name" value="DYNAMIN"/>
    <property type="match status" value="1"/>
</dbReference>
<protein>
    <submittedName>
        <fullName evidence="5 7">Dynamin family protein</fullName>
    </submittedName>
</protein>